<evidence type="ECO:0000313" key="2">
    <source>
        <dbReference type="Proteomes" id="UP001056120"/>
    </source>
</evidence>
<dbReference type="EMBL" id="CM042032">
    <property type="protein sequence ID" value="KAI3776140.1"/>
    <property type="molecule type" value="Genomic_DNA"/>
</dbReference>
<gene>
    <name evidence="1" type="ORF">L1987_45905</name>
</gene>
<proteinExistence type="predicted"/>
<name>A0ACB9FZ92_9ASTR</name>
<sequence>MTRPPLALPPSGLPFLPMLPRRRPTTLRACGVFTRRSLPVVPSSPLAVWAGCPSLLRSVRLWITGTNVVEWNSRRVTRSTVPRFEVQVVMITPGYTLAPLTGTPEPANARENPGRSVLHSSDRRMLRSEIRSEIFDLPVPSRHGKERQKEERNSSLFSCPIPPVPEMRLLRPRERLIEPEKKEEKDAHYVKGFSLISKVARGRKMRIQSRRSGRMVEESMDSLGIDSRWLDIRVTTGREEERSTTELLATSCKGKGKTTFHTFLLVQTFE</sequence>
<reference evidence="1 2" key="2">
    <citation type="journal article" date="2022" name="Mol. Ecol. Resour.">
        <title>The genomes of chicory, endive, great burdock and yacon provide insights into Asteraceae paleo-polyploidization history and plant inulin production.</title>
        <authorList>
            <person name="Fan W."/>
            <person name="Wang S."/>
            <person name="Wang H."/>
            <person name="Wang A."/>
            <person name="Jiang F."/>
            <person name="Liu H."/>
            <person name="Zhao H."/>
            <person name="Xu D."/>
            <person name="Zhang Y."/>
        </authorList>
    </citation>
    <scope>NUCLEOTIDE SEQUENCE [LARGE SCALE GENOMIC DNA]</scope>
    <source>
        <strain evidence="2">cv. Yunnan</strain>
        <tissue evidence="1">Leaves</tissue>
    </source>
</reference>
<protein>
    <submittedName>
        <fullName evidence="1">Uncharacterized protein</fullName>
    </submittedName>
</protein>
<reference evidence="2" key="1">
    <citation type="journal article" date="2022" name="Mol. Ecol. Resour.">
        <title>The genomes of chicory, endive, great burdock and yacon provide insights into Asteraceae palaeo-polyploidization history and plant inulin production.</title>
        <authorList>
            <person name="Fan W."/>
            <person name="Wang S."/>
            <person name="Wang H."/>
            <person name="Wang A."/>
            <person name="Jiang F."/>
            <person name="Liu H."/>
            <person name="Zhao H."/>
            <person name="Xu D."/>
            <person name="Zhang Y."/>
        </authorList>
    </citation>
    <scope>NUCLEOTIDE SEQUENCE [LARGE SCALE GENOMIC DNA]</scope>
    <source>
        <strain evidence="2">cv. Yunnan</strain>
    </source>
</reference>
<keyword evidence="2" id="KW-1185">Reference proteome</keyword>
<evidence type="ECO:0000313" key="1">
    <source>
        <dbReference type="EMBL" id="KAI3776140.1"/>
    </source>
</evidence>
<comment type="caution">
    <text evidence="1">The sequence shown here is derived from an EMBL/GenBank/DDBJ whole genome shotgun (WGS) entry which is preliminary data.</text>
</comment>
<organism evidence="1 2">
    <name type="scientific">Smallanthus sonchifolius</name>
    <dbReference type="NCBI Taxonomy" id="185202"/>
    <lineage>
        <taxon>Eukaryota</taxon>
        <taxon>Viridiplantae</taxon>
        <taxon>Streptophyta</taxon>
        <taxon>Embryophyta</taxon>
        <taxon>Tracheophyta</taxon>
        <taxon>Spermatophyta</taxon>
        <taxon>Magnoliopsida</taxon>
        <taxon>eudicotyledons</taxon>
        <taxon>Gunneridae</taxon>
        <taxon>Pentapetalae</taxon>
        <taxon>asterids</taxon>
        <taxon>campanulids</taxon>
        <taxon>Asterales</taxon>
        <taxon>Asteraceae</taxon>
        <taxon>Asteroideae</taxon>
        <taxon>Heliantheae alliance</taxon>
        <taxon>Millerieae</taxon>
        <taxon>Smallanthus</taxon>
    </lineage>
</organism>
<accession>A0ACB9FZ92</accession>
<dbReference type="Proteomes" id="UP001056120">
    <property type="component" value="Linkage Group LG15"/>
</dbReference>